<name>A0ACC3STN1_LIPKO</name>
<comment type="caution">
    <text evidence="1">The sequence shown here is derived from an EMBL/GenBank/DDBJ whole genome shotgun (WGS) entry which is preliminary data.</text>
</comment>
<accession>A0ACC3STN1</accession>
<protein>
    <submittedName>
        <fullName evidence="1">Uncharacterized protein</fullName>
    </submittedName>
</protein>
<evidence type="ECO:0000313" key="2">
    <source>
        <dbReference type="Proteomes" id="UP001433508"/>
    </source>
</evidence>
<gene>
    <name evidence="1" type="ORF">V1525DRAFT_365881</name>
</gene>
<keyword evidence="2" id="KW-1185">Reference proteome</keyword>
<organism evidence="1 2">
    <name type="scientific">Lipomyces kononenkoae</name>
    <name type="common">Yeast</name>
    <dbReference type="NCBI Taxonomy" id="34357"/>
    <lineage>
        <taxon>Eukaryota</taxon>
        <taxon>Fungi</taxon>
        <taxon>Dikarya</taxon>
        <taxon>Ascomycota</taxon>
        <taxon>Saccharomycotina</taxon>
        <taxon>Lipomycetes</taxon>
        <taxon>Lipomycetales</taxon>
        <taxon>Lipomycetaceae</taxon>
        <taxon>Lipomyces</taxon>
    </lineage>
</organism>
<proteinExistence type="predicted"/>
<evidence type="ECO:0000313" key="1">
    <source>
        <dbReference type="EMBL" id="KAK9234978.1"/>
    </source>
</evidence>
<sequence>MENEPSESTDGAPASLPVELTTAESISRGDANLDASAADNSVAASSASIPALPKSTPTKAKKLATATAIAPPPLGVRNTASATQRAPSISSRPSDRLASLARSTTSSTARKVSASAPPPPGSIRQSQTAYHVSSRLLAPTEASKAHTAAPRLAEKPITTATTRSKPPASAPAPLATVRHPYRPGQRPSTEPTPISSSLRSSSNKGTKPVVHAPRQEKEARIHSEPKVSPRIKAVVKATETRARNRVAAAAFAKPASGKEAAAVETTIKDNDNIQADKNILTLSTDSNAKISIVQQQADTIAGFEEKCSEYEQKVAQLEKELAVATEKHNTAIAKFEMELMNIKQTNAIEMENLQSQLAADKIKYDDEVASLSTKLAANEAQVKTNATELENLQSQLAADKKQHDDEIASLSTKLAGTEAQVNLRERELEGNSKVIKSLQEELKTTVETMQETAKTELEMLTKSYDGWRDKDYVDRLEKELETLKISAGYDTEVLSLKNTISNLASKNAGQSDLIIALETKLEVLTATIKSQGEENANLSAGNEALSKELETHVRQHSETNQKLQDALAQQDQLKAWATALQSEKASADKNMADMRQIFGDLERNVDTLNSELKA</sequence>
<reference evidence="2" key="1">
    <citation type="journal article" date="2024" name="Front. Bioeng. Biotechnol.">
        <title>Genome-scale model development and genomic sequencing of the oleaginous clade Lipomyces.</title>
        <authorList>
            <person name="Czajka J.J."/>
            <person name="Han Y."/>
            <person name="Kim J."/>
            <person name="Mondo S.J."/>
            <person name="Hofstad B.A."/>
            <person name="Robles A."/>
            <person name="Haridas S."/>
            <person name="Riley R."/>
            <person name="LaButti K."/>
            <person name="Pangilinan J."/>
            <person name="Andreopoulos W."/>
            <person name="Lipzen A."/>
            <person name="Yan J."/>
            <person name="Wang M."/>
            <person name="Ng V."/>
            <person name="Grigoriev I.V."/>
            <person name="Spatafora J.W."/>
            <person name="Magnuson J.K."/>
            <person name="Baker S.E."/>
            <person name="Pomraning K.R."/>
        </authorList>
    </citation>
    <scope>NUCLEOTIDE SEQUENCE [LARGE SCALE GENOMIC DNA]</scope>
    <source>
        <strain evidence="2">CBS 7786</strain>
    </source>
</reference>
<dbReference type="EMBL" id="MU971438">
    <property type="protein sequence ID" value="KAK9234978.1"/>
    <property type="molecule type" value="Genomic_DNA"/>
</dbReference>
<dbReference type="Proteomes" id="UP001433508">
    <property type="component" value="Unassembled WGS sequence"/>
</dbReference>